<dbReference type="EMBL" id="JJMM01000026">
    <property type="protein sequence ID" value="KDR93777.1"/>
    <property type="molecule type" value="Genomic_DNA"/>
</dbReference>
<dbReference type="Gene3D" id="3.40.50.2300">
    <property type="match status" value="1"/>
</dbReference>
<comment type="function">
    <text evidence="4">May play the central regulatory role in sporulation. It may be an element of the effector pathway responsible for the activation of sporulation genes in response to nutritional stress. Spo0A may act in concert with spo0H (a sigma factor) to control the expression of some genes that are critical to the sporulation process.</text>
</comment>
<keyword evidence="3" id="KW-0067">ATP-binding</keyword>
<dbReference type="SUPFAM" id="SSF52172">
    <property type="entry name" value="CheY-like"/>
    <property type="match status" value="1"/>
</dbReference>
<evidence type="ECO:0000256" key="3">
    <source>
        <dbReference type="ARBA" id="ARBA00022840"/>
    </source>
</evidence>
<dbReference type="GO" id="GO:0016887">
    <property type="term" value="F:ATP hydrolysis activity"/>
    <property type="evidence" value="ECO:0007669"/>
    <property type="project" value="TreeGrafter"/>
</dbReference>
<comment type="caution">
    <text evidence="7">The sequence shown here is derived from an EMBL/GenBank/DDBJ whole genome shotgun (WGS) entry which is preliminary data.</text>
</comment>
<dbReference type="OrthoDB" id="9791162at2"/>
<protein>
    <recommendedName>
        <fullName evidence="1">Stage 0 sporulation protein A homolog</fullName>
    </recommendedName>
</protein>
<dbReference type="Proteomes" id="UP000027946">
    <property type="component" value="Unassembled WGS sequence"/>
</dbReference>
<keyword evidence="8" id="KW-1185">Reference proteome</keyword>
<dbReference type="InterPro" id="IPR058245">
    <property type="entry name" value="NreC/VraR/RcsB-like_REC"/>
</dbReference>
<evidence type="ECO:0000256" key="1">
    <source>
        <dbReference type="ARBA" id="ARBA00018672"/>
    </source>
</evidence>
<dbReference type="GO" id="GO:0005524">
    <property type="term" value="F:ATP binding"/>
    <property type="evidence" value="ECO:0007669"/>
    <property type="project" value="UniProtKB-KW"/>
</dbReference>
<dbReference type="Pfam" id="PF10609">
    <property type="entry name" value="ParA"/>
    <property type="match status" value="1"/>
</dbReference>
<evidence type="ECO:0000256" key="2">
    <source>
        <dbReference type="ARBA" id="ARBA00022741"/>
    </source>
</evidence>
<dbReference type="Gene3D" id="3.40.50.300">
    <property type="entry name" value="P-loop containing nucleotide triphosphate hydrolases"/>
    <property type="match status" value="1"/>
</dbReference>
<dbReference type="InterPro" id="IPR050625">
    <property type="entry name" value="ParA/MinD_ATPase"/>
</dbReference>
<dbReference type="PROSITE" id="PS50110">
    <property type="entry name" value="RESPONSE_REGULATORY"/>
    <property type="match status" value="1"/>
</dbReference>
<dbReference type="RefSeq" id="WP_074210044.1">
    <property type="nucleotide sequence ID" value="NZ_FSRH01000004.1"/>
</dbReference>
<keyword evidence="2" id="KW-0547">Nucleotide-binding</keyword>
<dbReference type="Pfam" id="PF00072">
    <property type="entry name" value="Response_reg"/>
    <property type="match status" value="1"/>
</dbReference>
<dbReference type="InterPro" id="IPR011006">
    <property type="entry name" value="CheY-like_superfamily"/>
</dbReference>
<proteinExistence type="predicted"/>
<dbReference type="STRING" id="1121324.CLIT_23c00490"/>
<dbReference type="PANTHER" id="PTHR43384:SF13">
    <property type="entry name" value="SLR0110 PROTEIN"/>
    <property type="match status" value="1"/>
</dbReference>
<dbReference type="GO" id="GO:0000160">
    <property type="term" value="P:phosphorelay signal transduction system"/>
    <property type="evidence" value="ECO:0007669"/>
    <property type="project" value="InterPro"/>
</dbReference>
<dbReference type="GO" id="GO:0005829">
    <property type="term" value="C:cytosol"/>
    <property type="evidence" value="ECO:0007669"/>
    <property type="project" value="TreeGrafter"/>
</dbReference>
<dbReference type="SMART" id="SM00448">
    <property type="entry name" value="REC"/>
    <property type="match status" value="1"/>
</dbReference>
<dbReference type="GO" id="GO:0051782">
    <property type="term" value="P:negative regulation of cell division"/>
    <property type="evidence" value="ECO:0007669"/>
    <property type="project" value="TreeGrafter"/>
</dbReference>
<dbReference type="InterPro" id="IPR001789">
    <property type="entry name" value="Sig_transdc_resp-reg_receiver"/>
</dbReference>
<sequence length="392" mass="43709">MKKSIRLLLADSTYEAGDSMKRSLMKEGNIEVVGRAEKGDQVVEMSNELNPDVILLNLEIEGIDAVEAAKMLLNENPRTIVIMVFTEKNKNHIKRAMTAGVRDYIVKPFTINSLIDTIVNLYEMENKRRGALKQDEDFQIKSGSQITPQIDSKVVTVFSTKGGVGKSILAINIAVSLAEKTGKNVALIDLDLSSGDVAIMLDLYPKRTISELIKDLPSLDSEIMDEYLVRHSSGISVLPAPVTPEQAEYITPVNIEKIVKVLINRYHYIVIDTGPSFRDINLAALDMSDRILFVTTLDVATVKNARIGLDIMRKLNYEDNKISMVLNRYHKKFGISIKDLEKTAQKDISAIVPMDDRTVINSINTGEPFVVKQSKKPVSKRISQISDFIIKG</sequence>
<dbReference type="GO" id="GO:0009898">
    <property type="term" value="C:cytoplasmic side of plasma membrane"/>
    <property type="evidence" value="ECO:0007669"/>
    <property type="project" value="TreeGrafter"/>
</dbReference>
<reference evidence="7 8" key="1">
    <citation type="submission" date="2014-03" db="EMBL/GenBank/DDBJ databases">
        <title>Genome sequence of Clostridium litorale W6, DSM 5388.</title>
        <authorList>
            <person name="Poehlein A."/>
            <person name="Jagirdar A."/>
            <person name="Khonsari B."/>
            <person name="Chibani C.M."/>
            <person name="Gutierrez Gutierrez D.A."/>
            <person name="Davydova E."/>
            <person name="Alghaithi H.S."/>
            <person name="Nair K.P."/>
            <person name="Dhamotharan K."/>
            <person name="Chandran L."/>
            <person name="G W."/>
            <person name="Daniel R."/>
        </authorList>
    </citation>
    <scope>NUCLEOTIDE SEQUENCE [LARGE SCALE GENOMIC DNA]</scope>
    <source>
        <strain evidence="7 8">W6</strain>
    </source>
</reference>
<evidence type="ECO:0000313" key="8">
    <source>
        <dbReference type="Proteomes" id="UP000027946"/>
    </source>
</evidence>
<evidence type="ECO:0000259" key="6">
    <source>
        <dbReference type="PROSITE" id="PS50110"/>
    </source>
</evidence>
<dbReference type="AlphaFoldDB" id="A0A069RHN4"/>
<evidence type="ECO:0000256" key="5">
    <source>
        <dbReference type="PROSITE-ProRule" id="PRU00169"/>
    </source>
</evidence>
<name>A0A069RHN4_PEPLI</name>
<organism evidence="7 8">
    <name type="scientific">Peptoclostridium litorale DSM 5388</name>
    <dbReference type="NCBI Taxonomy" id="1121324"/>
    <lineage>
        <taxon>Bacteria</taxon>
        <taxon>Bacillati</taxon>
        <taxon>Bacillota</taxon>
        <taxon>Clostridia</taxon>
        <taxon>Peptostreptococcales</taxon>
        <taxon>Peptoclostridiaceae</taxon>
        <taxon>Peptoclostridium</taxon>
    </lineage>
</organism>
<dbReference type="SUPFAM" id="SSF52540">
    <property type="entry name" value="P-loop containing nucleoside triphosphate hydrolases"/>
    <property type="match status" value="1"/>
</dbReference>
<dbReference type="eggNOG" id="COG4963">
    <property type="taxonomic scope" value="Bacteria"/>
</dbReference>
<dbReference type="CDD" id="cd17535">
    <property type="entry name" value="REC_NarL-like"/>
    <property type="match status" value="1"/>
</dbReference>
<dbReference type="InterPro" id="IPR033756">
    <property type="entry name" value="YlxH/NBP35"/>
</dbReference>
<evidence type="ECO:0000256" key="4">
    <source>
        <dbReference type="ARBA" id="ARBA00024867"/>
    </source>
</evidence>
<evidence type="ECO:0000313" key="7">
    <source>
        <dbReference type="EMBL" id="KDR93777.1"/>
    </source>
</evidence>
<feature type="domain" description="Response regulatory" evidence="6">
    <location>
        <begin position="6"/>
        <end position="122"/>
    </location>
</feature>
<comment type="caution">
    <text evidence="5">Lacks conserved residue(s) required for the propagation of feature annotation.</text>
</comment>
<gene>
    <name evidence="7" type="ORF">CLIT_23c00490</name>
</gene>
<dbReference type="eggNOG" id="COG2197">
    <property type="taxonomic scope" value="Bacteria"/>
</dbReference>
<accession>A0A069RHN4</accession>
<dbReference type="PANTHER" id="PTHR43384">
    <property type="entry name" value="SEPTUM SITE-DETERMINING PROTEIN MIND HOMOLOG, CHLOROPLASTIC-RELATED"/>
    <property type="match status" value="1"/>
</dbReference>
<dbReference type="InterPro" id="IPR027417">
    <property type="entry name" value="P-loop_NTPase"/>
</dbReference>